<reference evidence="1 2" key="1">
    <citation type="journal article" date="2013" name="PLoS Genet.">
        <title>Distinctive expansion of potential virulence genes in the genome of the oomycete fish pathogen Saprolegnia parasitica.</title>
        <authorList>
            <person name="Jiang R.H."/>
            <person name="de Bruijn I."/>
            <person name="Haas B.J."/>
            <person name="Belmonte R."/>
            <person name="Lobach L."/>
            <person name="Christie J."/>
            <person name="van den Ackerveken G."/>
            <person name="Bottin A."/>
            <person name="Bulone V."/>
            <person name="Diaz-Moreno S.M."/>
            <person name="Dumas B."/>
            <person name="Fan L."/>
            <person name="Gaulin E."/>
            <person name="Govers F."/>
            <person name="Grenville-Briggs L.J."/>
            <person name="Horner N.R."/>
            <person name="Levin J.Z."/>
            <person name="Mammella M."/>
            <person name="Meijer H.J."/>
            <person name="Morris P."/>
            <person name="Nusbaum C."/>
            <person name="Oome S."/>
            <person name="Phillips A.J."/>
            <person name="van Rooyen D."/>
            <person name="Rzeszutek E."/>
            <person name="Saraiva M."/>
            <person name="Secombes C.J."/>
            <person name="Seidl M.F."/>
            <person name="Snel B."/>
            <person name="Stassen J.H."/>
            <person name="Sykes S."/>
            <person name="Tripathy S."/>
            <person name="van den Berg H."/>
            <person name="Vega-Arreguin J.C."/>
            <person name="Wawra S."/>
            <person name="Young S.K."/>
            <person name="Zeng Q."/>
            <person name="Dieguez-Uribeondo J."/>
            <person name="Russ C."/>
            <person name="Tyler B.M."/>
            <person name="van West P."/>
        </authorList>
    </citation>
    <scope>NUCLEOTIDE SEQUENCE [LARGE SCALE GENOMIC DNA]</scope>
    <source>
        <strain evidence="1 2">CBS 223.65</strain>
    </source>
</reference>
<gene>
    <name evidence="1" type="ORF">SPRG_10065</name>
</gene>
<dbReference type="GeneID" id="24132194"/>
<protein>
    <submittedName>
        <fullName evidence="1">Uncharacterized protein</fullName>
    </submittedName>
</protein>
<dbReference type="OrthoDB" id="10361807at2759"/>
<organism evidence="1 2">
    <name type="scientific">Saprolegnia parasitica (strain CBS 223.65)</name>
    <dbReference type="NCBI Taxonomy" id="695850"/>
    <lineage>
        <taxon>Eukaryota</taxon>
        <taxon>Sar</taxon>
        <taxon>Stramenopiles</taxon>
        <taxon>Oomycota</taxon>
        <taxon>Saprolegniomycetes</taxon>
        <taxon>Saprolegniales</taxon>
        <taxon>Saprolegniaceae</taxon>
        <taxon>Saprolegnia</taxon>
    </lineage>
</organism>
<sequence>MIQAASKPTKTSFDVLGSALATLNVAMTSHFISDHLDIMPSMALAHSLHATLMTVGWEPLARAMTTMLTRWHKYTSDRPLSHSFRLVASLAGVADHPVCPRLDLPFVSELIKLCWPVNSKDLLAPGDVKDTAMTRAGWFTNKLPTILCIEIDTYLLPASTIEQHIDHWMRREPFDVVAPSLVSATKRNPQLRINKNRAAPAGALASISAKNMRNVWGVASALALVAQPWPTTLLQSLWEKMGLALLPAFEVPRYQGRLLAHSYGASSLLRGPVHACSSTRLVLDALGYFRLYDAEKRSAFVDAFLAATASKLEANAVFRNLELQ</sequence>
<keyword evidence="2" id="KW-1185">Reference proteome</keyword>
<evidence type="ECO:0000313" key="2">
    <source>
        <dbReference type="Proteomes" id="UP000030745"/>
    </source>
</evidence>
<dbReference type="RefSeq" id="XP_012205385.1">
    <property type="nucleotide sequence ID" value="XM_012349995.1"/>
</dbReference>
<dbReference type="AlphaFoldDB" id="A0A067BZF0"/>
<dbReference type="KEGG" id="spar:SPRG_10065"/>
<name>A0A067BZF0_SAPPC</name>
<dbReference type="Proteomes" id="UP000030745">
    <property type="component" value="Unassembled WGS sequence"/>
</dbReference>
<dbReference type="VEuPathDB" id="FungiDB:SPRG_10065"/>
<proteinExistence type="predicted"/>
<evidence type="ECO:0000313" key="1">
    <source>
        <dbReference type="EMBL" id="KDO23919.1"/>
    </source>
</evidence>
<dbReference type="OMA" id="KLVCIES"/>
<accession>A0A067BZF0</accession>
<dbReference type="EMBL" id="KK583248">
    <property type="protein sequence ID" value="KDO23919.1"/>
    <property type="molecule type" value="Genomic_DNA"/>
</dbReference>